<reference evidence="3 4" key="1">
    <citation type="submission" date="2016-07" db="EMBL/GenBank/DDBJ databases">
        <title>Genome of Pelobium manganitolerans.</title>
        <authorList>
            <person name="Wu S."/>
            <person name="Wang G."/>
        </authorList>
    </citation>
    <scope>NUCLEOTIDE SEQUENCE [LARGE SCALE GENOMIC DNA]</scope>
    <source>
        <strain evidence="3 4">YS-25</strain>
    </source>
</reference>
<dbReference type="OrthoDB" id="9795058at2"/>
<evidence type="ECO:0000259" key="2">
    <source>
        <dbReference type="Pfam" id="PF02591"/>
    </source>
</evidence>
<keyword evidence="1" id="KW-0175">Coiled coil</keyword>
<protein>
    <recommendedName>
        <fullName evidence="2">C4-type zinc ribbon domain-containing protein</fullName>
    </recommendedName>
</protein>
<organism evidence="3 4">
    <name type="scientific">Pelobium manganitolerans</name>
    <dbReference type="NCBI Taxonomy" id="1842495"/>
    <lineage>
        <taxon>Bacteria</taxon>
        <taxon>Pseudomonadati</taxon>
        <taxon>Bacteroidota</taxon>
        <taxon>Sphingobacteriia</taxon>
        <taxon>Sphingobacteriales</taxon>
        <taxon>Sphingobacteriaceae</taxon>
        <taxon>Pelobium</taxon>
    </lineage>
</organism>
<accession>A0A419SBG5</accession>
<dbReference type="EMBL" id="MBTA01000001">
    <property type="protein sequence ID" value="RKD20159.1"/>
    <property type="molecule type" value="Genomic_DNA"/>
</dbReference>
<gene>
    <name evidence="3" type="ORF">BCY91_00600</name>
</gene>
<comment type="caution">
    <text evidence="3">The sequence shown here is derived from an EMBL/GenBank/DDBJ whole genome shotgun (WGS) entry which is preliminary data.</text>
</comment>
<dbReference type="Proteomes" id="UP000283433">
    <property type="component" value="Unassembled WGS sequence"/>
</dbReference>
<sequence length="249" mass="28588">MEQTVEQKLEALYELQTIHTKVDKIRQTRGELPMEVADLEDDVAGLETRIQKIKSELDDLEDAIVNRKNMIKESLALIKKYEGQQNNVKNNREFDAIAKEIEIQGLDVQVSEKKIREIQFEITSKTELYENALVALEDRKKDLEGKKAELESITAETQKEEEVLLKEADKAAEKIDDRLKIAYNRLRSNFKNGLAVVTIERDSCSGCFNQIPPQRQSDIRQRKKIIVCEHCGRILVDETMAEEIKGTAV</sequence>
<evidence type="ECO:0000313" key="4">
    <source>
        <dbReference type="Proteomes" id="UP000283433"/>
    </source>
</evidence>
<proteinExistence type="predicted"/>
<dbReference type="PANTHER" id="PTHR39082">
    <property type="entry name" value="PHOSPHOLIPASE C-BETA-2-RELATED"/>
    <property type="match status" value="1"/>
</dbReference>
<dbReference type="Gene3D" id="1.10.287.1490">
    <property type="match status" value="1"/>
</dbReference>
<evidence type="ECO:0000256" key="1">
    <source>
        <dbReference type="SAM" id="Coils"/>
    </source>
</evidence>
<feature type="coiled-coil region" evidence="1">
    <location>
        <begin position="126"/>
        <end position="185"/>
    </location>
</feature>
<evidence type="ECO:0000313" key="3">
    <source>
        <dbReference type="EMBL" id="RKD20159.1"/>
    </source>
</evidence>
<dbReference type="PANTHER" id="PTHR39082:SF1">
    <property type="entry name" value="SCAVENGER RECEPTOR CLASS A MEMBER 3"/>
    <property type="match status" value="1"/>
</dbReference>
<dbReference type="AlphaFoldDB" id="A0A419SBG5"/>
<dbReference type="RefSeq" id="WP_120180072.1">
    <property type="nucleotide sequence ID" value="NZ_CBINCU010000001.1"/>
</dbReference>
<name>A0A419SBG5_9SPHI</name>
<dbReference type="InterPro" id="IPR052376">
    <property type="entry name" value="Oxidative_Scav/Glycosyltrans"/>
</dbReference>
<dbReference type="InterPro" id="IPR003743">
    <property type="entry name" value="Zf-RING_7"/>
</dbReference>
<dbReference type="Pfam" id="PF02591">
    <property type="entry name" value="Zn_ribbon_9"/>
    <property type="match status" value="1"/>
</dbReference>
<keyword evidence="4" id="KW-1185">Reference proteome</keyword>
<feature type="domain" description="C4-type zinc ribbon" evidence="2">
    <location>
        <begin position="203"/>
        <end position="235"/>
    </location>
</feature>
<feature type="coiled-coil region" evidence="1">
    <location>
        <begin position="36"/>
        <end position="70"/>
    </location>
</feature>